<evidence type="ECO:0000256" key="1">
    <source>
        <dbReference type="ARBA" id="ARBA00004370"/>
    </source>
</evidence>
<dbReference type="SMART" id="SM00563">
    <property type="entry name" value="PlsC"/>
    <property type="match status" value="1"/>
</dbReference>
<evidence type="ECO:0000256" key="10">
    <source>
        <dbReference type="ARBA" id="ARBA00023209"/>
    </source>
</evidence>
<evidence type="ECO:0000259" key="14">
    <source>
        <dbReference type="SMART" id="SM00563"/>
    </source>
</evidence>
<gene>
    <name evidence="15" type="ORF">BLNAU_1628</name>
</gene>
<dbReference type="PANTHER" id="PTHR23063">
    <property type="entry name" value="PHOSPHOLIPID ACYLTRANSFERASE"/>
    <property type="match status" value="1"/>
</dbReference>
<dbReference type="GO" id="GO:0016746">
    <property type="term" value="F:acyltransferase activity"/>
    <property type="evidence" value="ECO:0007669"/>
    <property type="project" value="UniProtKB-KW"/>
</dbReference>
<evidence type="ECO:0000313" key="16">
    <source>
        <dbReference type="Proteomes" id="UP001281761"/>
    </source>
</evidence>
<evidence type="ECO:0000256" key="3">
    <source>
        <dbReference type="ARBA" id="ARBA00008655"/>
    </source>
</evidence>
<feature type="transmembrane region" description="Helical" evidence="13">
    <location>
        <begin position="88"/>
        <end position="108"/>
    </location>
</feature>
<dbReference type="InterPro" id="IPR002123">
    <property type="entry name" value="Plipid/glycerol_acylTrfase"/>
</dbReference>
<keyword evidence="6 13" id="KW-0812">Transmembrane</keyword>
<keyword evidence="8" id="KW-0443">Lipid metabolism</keyword>
<comment type="subcellular location">
    <subcellularLocation>
        <location evidence="1">Membrane</location>
    </subcellularLocation>
</comment>
<evidence type="ECO:0000256" key="5">
    <source>
        <dbReference type="ARBA" id="ARBA00022679"/>
    </source>
</evidence>
<reference evidence="15 16" key="1">
    <citation type="journal article" date="2022" name="bioRxiv">
        <title>Genomics of Preaxostyla Flagellates Illuminates Evolutionary Transitions and the Path Towards Mitochondrial Loss.</title>
        <authorList>
            <person name="Novak L.V.F."/>
            <person name="Treitli S.C."/>
            <person name="Pyrih J."/>
            <person name="Halakuc P."/>
            <person name="Pipaliya S.V."/>
            <person name="Vacek V."/>
            <person name="Brzon O."/>
            <person name="Soukal P."/>
            <person name="Eme L."/>
            <person name="Dacks J.B."/>
            <person name="Karnkowska A."/>
            <person name="Elias M."/>
            <person name="Hampl V."/>
        </authorList>
    </citation>
    <scope>NUCLEOTIDE SEQUENCE [LARGE SCALE GENOMIC DNA]</scope>
    <source>
        <strain evidence="15">NAU3</strain>
        <tissue evidence="15">Gut</tissue>
    </source>
</reference>
<evidence type="ECO:0000256" key="4">
    <source>
        <dbReference type="ARBA" id="ARBA00022516"/>
    </source>
</evidence>
<comment type="pathway">
    <text evidence="2">Lipid metabolism.</text>
</comment>
<keyword evidence="12 15" id="KW-0012">Acyltransferase</keyword>
<keyword evidence="4" id="KW-0444">Lipid biosynthesis</keyword>
<feature type="domain" description="Phospholipid/glycerol acyltransferase" evidence="14">
    <location>
        <begin position="132"/>
        <end position="247"/>
    </location>
</feature>
<dbReference type="CDD" id="cd07991">
    <property type="entry name" value="LPLAT_LPCAT1-like"/>
    <property type="match status" value="1"/>
</dbReference>
<organism evidence="15 16">
    <name type="scientific">Blattamonas nauphoetae</name>
    <dbReference type="NCBI Taxonomy" id="2049346"/>
    <lineage>
        <taxon>Eukaryota</taxon>
        <taxon>Metamonada</taxon>
        <taxon>Preaxostyla</taxon>
        <taxon>Oxymonadida</taxon>
        <taxon>Blattamonas</taxon>
    </lineage>
</organism>
<keyword evidence="16" id="KW-1185">Reference proteome</keyword>
<accession>A0ABQ9YIM3</accession>
<dbReference type="EMBL" id="JARBJD010000006">
    <property type="protein sequence ID" value="KAK2963585.1"/>
    <property type="molecule type" value="Genomic_DNA"/>
</dbReference>
<evidence type="ECO:0000256" key="9">
    <source>
        <dbReference type="ARBA" id="ARBA00023136"/>
    </source>
</evidence>
<protein>
    <submittedName>
        <fullName evidence="15">Lysophospholipid acyltransferase LPEAT1</fullName>
    </submittedName>
</protein>
<feature type="transmembrane region" description="Helical" evidence="13">
    <location>
        <begin position="46"/>
        <end position="68"/>
    </location>
</feature>
<evidence type="ECO:0000256" key="7">
    <source>
        <dbReference type="ARBA" id="ARBA00022989"/>
    </source>
</evidence>
<keyword evidence="5 15" id="KW-0808">Transferase</keyword>
<comment type="similarity">
    <text evidence="3">Belongs to the 1-acyl-sn-glycerol-3-phosphate acyltransferase family.</text>
</comment>
<dbReference type="InterPro" id="IPR045252">
    <property type="entry name" value="LPCAT1-like"/>
</dbReference>
<keyword evidence="10" id="KW-0594">Phospholipid biosynthesis</keyword>
<evidence type="ECO:0000256" key="8">
    <source>
        <dbReference type="ARBA" id="ARBA00023098"/>
    </source>
</evidence>
<keyword evidence="9 13" id="KW-0472">Membrane</keyword>
<name>A0ABQ9YIM3_9EUKA</name>
<evidence type="ECO:0000256" key="2">
    <source>
        <dbReference type="ARBA" id="ARBA00005189"/>
    </source>
</evidence>
<evidence type="ECO:0000313" key="15">
    <source>
        <dbReference type="EMBL" id="KAK2963585.1"/>
    </source>
</evidence>
<dbReference type="Pfam" id="PF01553">
    <property type="entry name" value="Acyltransferase"/>
    <property type="match status" value="1"/>
</dbReference>
<evidence type="ECO:0000256" key="12">
    <source>
        <dbReference type="ARBA" id="ARBA00023315"/>
    </source>
</evidence>
<keyword evidence="7 13" id="KW-1133">Transmembrane helix</keyword>
<evidence type="ECO:0000256" key="6">
    <source>
        <dbReference type="ARBA" id="ARBA00022692"/>
    </source>
</evidence>
<comment type="caution">
    <text evidence="15">The sequence shown here is derived from an EMBL/GenBank/DDBJ whole genome shotgun (WGS) entry which is preliminary data.</text>
</comment>
<dbReference type="SUPFAM" id="SSF69593">
    <property type="entry name" value="Glycerol-3-phosphate (1)-acyltransferase"/>
    <property type="match status" value="1"/>
</dbReference>
<dbReference type="Proteomes" id="UP001281761">
    <property type="component" value="Unassembled WGS sequence"/>
</dbReference>
<evidence type="ECO:0000256" key="13">
    <source>
        <dbReference type="SAM" id="Phobius"/>
    </source>
</evidence>
<dbReference type="PANTHER" id="PTHR23063:SF52">
    <property type="entry name" value="LYSOPHOSPHATIDYLCHOLINE ACYLTRANSFERASE"/>
    <property type="match status" value="1"/>
</dbReference>
<evidence type="ECO:0000256" key="11">
    <source>
        <dbReference type="ARBA" id="ARBA00023264"/>
    </source>
</evidence>
<proteinExistence type="inferred from homology"/>
<keyword evidence="11" id="KW-1208">Phospholipid metabolism</keyword>
<sequence length="352" mass="40219">MYANPHPINHQRLLHHPQLKFYTLPLPGPKWYRFFKRWIFPGPLIALARVILFLLLFVFLYIFLRLAYLGHSNWDNPPPKWRRALGRFILRSSAILTCLIFAIIPKVVDNTKPKKGQKADPERPPFDFNEHYTMVANHNSMFDGIIGSSFLGTPSVLTTRALMDSPILGFVLKQMRAIASTDNRNGSGKAKSTVEALIERQNSTDPNEHAVMVYPEGTNSNGSCVAKFHKGAFVAGVPVRPIAQIYPYKYHCLSWCSPCFTQVIFEAGCQFFNRAEYHILDLYIPSKEEKANPQLYADNVGKYIANFMGVDYRPDLDVPHNRVQCRVWEEQITWEEALMQVEAVNSGQKVSL</sequence>